<sequence>MMLWRIILALLLTVPLSSLAVCSSGPVVSTTTGEVRGFRRVLLGDRGVDCFTGIPYGRAPMGQRRFRRPEPSEPWNNTLDTTRLAPACLQTPAVDAKKLLFQDTKSVLAASGDVAVTINYRLGAFGFLYGETEDVPGNQGLYDQALALTWVINNVDRFNGNPDSTTLFGESSGASSVVFHLLSPMTQFMVHRAIVQSGGVDRRDLVGKDSDMLDRANKLAEFLGCSGGAHSTGELSADTVNCIRATNASELSVIERLLIDGKNTFFQPIFGDAFMPVEPRQATFPGDKDVLIGQGSHQDVQERRKMSSIECSSTALKGLVSERVAESSQDCRMILPRLPSATDFKEALFLIIERKDLLGLGPCQLSRVWMATFANGAAKCNVKACEELQLLGNTSQTADDSELIMDVEEVEKVDTSPEDSPDVYSREVELNLDDPEPRATEQIKIVDNGARSTQNWPQSPGSVDPTNKGKDTRKQHLQTPKTLGDVAKDASHCKKVKLSSTEEQPIRD</sequence>
<accession>A0AC60QY86</accession>
<name>A0AC60QY86_IXOPE</name>
<dbReference type="Proteomes" id="UP000805193">
    <property type="component" value="Unassembled WGS sequence"/>
</dbReference>
<keyword evidence="2" id="KW-1185">Reference proteome</keyword>
<reference evidence="1 2" key="1">
    <citation type="journal article" date="2020" name="Cell">
        <title>Large-Scale Comparative Analyses of Tick Genomes Elucidate Their Genetic Diversity and Vector Capacities.</title>
        <authorList>
            <consortium name="Tick Genome and Microbiome Consortium (TIGMIC)"/>
            <person name="Jia N."/>
            <person name="Wang J."/>
            <person name="Shi W."/>
            <person name="Du L."/>
            <person name="Sun Y."/>
            <person name="Zhan W."/>
            <person name="Jiang J.F."/>
            <person name="Wang Q."/>
            <person name="Zhang B."/>
            <person name="Ji P."/>
            <person name="Bell-Sakyi L."/>
            <person name="Cui X.M."/>
            <person name="Yuan T.T."/>
            <person name="Jiang B.G."/>
            <person name="Yang W.F."/>
            <person name="Lam T.T."/>
            <person name="Chang Q.C."/>
            <person name="Ding S.J."/>
            <person name="Wang X.J."/>
            <person name="Zhu J.G."/>
            <person name="Ruan X.D."/>
            <person name="Zhao L."/>
            <person name="Wei J.T."/>
            <person name="Ye R.Z."/>
            <person name="Que T.C."/>
            <person name="Du C.H."/>
            <person name="Zhou Y.H."/>
            <person name="Cheng J.X."/>
            <person name="Dai P.F."/>
            <person name="Guo W.B."/>
            <person name="Han X.H."/>
            <person name="Huang E.J."/>
            <person name="Li L.F."/>
            <person name="Wei W."/>
            <person name="Gao Y.C."/>
            <person name="Liu J.Z."/>
            <person name="Shao H.Z."/>
            <person name="Wang X."/>
            <person name="Wang C.C."/>
            <person name="Yang T.C."/>
            <person name="Huo Q.B."/>
            <person name="Li W."/>
            <person name="Chen H.Y."/>
            <person name="Chen S.E."/>
            <person name="Zhou L.G."/>
            <person name="Ni X.B."/>
            <person name="Tian J.H."/>
            <person name="Sheng Y."/>
            <person name="Liu T."/>
            <person name="Pan Y.S."/>
            <person name="Xia L.Y."/>
            <person name="Li J."/>
            <person name="Zhao F."/>
            <person name="Cao W.C."/>
        </authorList>
    </citation>
    <scope>NUCLEOTIDE SEQUENCE [LARGE SCALE GENOMIC DNA]</scope>
    <source>
        <strain evidence="1">Iper-2018</strain>
    </source>
</reference>
<protein>
    <submittedName>
        <fullName evidence="1">Uncharacterized protein</fullName>
    </submittedName>
</protein>
<organism evidence="1 2">
    <name type="scientific">Ixodes persulcatus</name>
    <name type="common">Taiga tick</name>
    <dbReference type="NCBI Taxonomy" id="34615"/>
    <lineage>
        <taxon>Eukaryota</taxon>
        <taxon>Metazoa</taxon>
        <taxon>Ecdysozoa</taxon>
        <taxon>Arthropoda</taxon>
        <taxon>Chelicerata</taxon>
        <taxon>Arachnida</taxon>
        <taxon>Acari</taxon>
        <taxon>Parasitiformes</taxon>
        <taxon>Ixodida</taxon>
        <taxon>Ixodoidea</taxon>
        <taxon>Ixodidae</taxon>
        <taxon>Ixodinae</taxon>
        <taxon>Ixodes</taxon>
    </lineage>
</organism>
<evidence type="ECO:0000313" key="1">
    <source>
        <dbReference type="EMBL" id="KAG0444656.1"/>
    </source>
</evidence>
<evidence type="ECO:0000313" key="2">
    <source>
        <dbReference type="Proteomes" id="UP000805193"/>
    </source>
</evidence>
<comment type="caution">
    <text evidence="1">The sequence shown here is derived from an EMBL/GenBank/DDBJ whole genome shotgun (WGS) entry which is preliminary data.</text>
</comment>
<dbReference type="EMBL" id="JABSTQ010001684">
    <property type="protein sequence ID" value="KAG0444656.1"/>
    <property type="molecule type" value="Genomic_DNA"/>
</dbReference>
<gene>
    <name evidence="1" type="ORF">HPB47_013540</name>
</gene>
<proteinExistence type="predicted"/>